<dbReference type="GO" id="GO:0050661">
    <property type="term" value="F:NADP binding"/>
    <property type="evidence" value="ECO:0007669"/>
    <property type="project" value="InterPro"/>
</dbReference>
<accession>A0A4Q9DT31</accession>
<evidence type="ECO:0000259" key="1">
    <source>
        <dbReference type="Pfam" id="PF03446"/>
    </source>
</evidence>
<dbReference type="InterPro" id="IPR015814">
    <property type="entry name" value="Pgluconate_DH_NAD-bd_C"/>
</dbReference>
<dbReference type="SUPFAM" id="SSF51735">
    <property type="entry name" value="NAD(P)-binding Rossmann-fold domains"/>
    <property type="match status" value="1"/>
</dbReference>
<evidence type="ECO:0000313" key="3">
    <source>
        <dbReference type="EMBL" id="TBL79406.1"/>
    </source>
</evidence>
<dbReference type="OrthoDB" id="4333at2"/>
<proteinExistence type="predicted"/>
<name>A0A4Q9DT31_9BACL</name>
<dbReference type="Pfam" id="PF03446">
    <property type="entry name" value="NAD_binding_2"/>
    <property type="match status" value="1"/>
</dbReference>
<comment type="caution">
    <text evidence="3">The sequence shown here is derived from an EMBL/GenBank/DDBJ whole genome shotgun (WGS) entry which is preliminary data.</text>
</comment>
<dbReference type="InterPro" id="IPR036291">
    <property type="entry name" value="NAD(P)-bd_dom_sf"/>
</dbReference>
<organism evidence="3 4">
    <name type="scientific">Paenibacillus thalictri</name>
    <dbReference type="NCBI Taxonomy" id="2527873"/>
    <lineage>
        <taxon>Bacteria</taxon>
        <taxon>Bacillati</taxon>
        <taxon>Bacillota</taxon>
        <taxon>Bacilli</taxon>
        <taxon>Bacillales</taxon>
        <taxon>Paenibacillaceae</taxon>
        <taxon>Paenibacillus</taxon>
    </lineage>
</organism>
<gene>
    <name evidence="3" type="ORF">EYB31_10845</name>
</gene>
<dbReference type="EMBL" id="SIRE01000007">
    <property type="protein sequence ID" value="TBL79406.1"/>
    <property type="molecule type" value="Genomic_DNA"/>
</dbReference>
<evidence type="ECO:0000313" key="4">
    <source>
        <dbReference type="Proteomes" id="UP000293142"/>
    </source>
</evidence>
<dbReference type="Proteomes" id="UP000293142">
    <property type="component" value="Unassembled WGS sequence"/>
</dbReference>
<dbReference type="InterPro" id="IPR008927">
    <property type="entry name" value="6-PGluconate_DH-like_C_sf"/>
</dbReference>
<dbReference type="Pfam" id="PF09130">
    <property type="entry name" value="DUF1932"/>
    <property type="match status" value="1"/>
</dbReference>
<dbReference type="RefSeq" id="WP_131013350.1">
    <property type="nucleotide sequence ID" value="NZ_SIRE01000007.1"/>
</dbReference>
<protein>
    <submittedName>
        <fullName evidence="3">NAD(P)-dependent oxidoreductase</fullName>
    </submittedName>
</protein>
<feature type="domain" description="6-phosphogluconate dehydrogenase NADP-binding" evidence="1">
    <location>
        <begin position="3"/>
        <end position="129"/>
    </location>
</feature>
<sequence length="290" mass="31381">MQLGFIGFGEAAFSISCGLKEQGIGAIVAYDPMWDHPTYGAQVQGRAETAQVELMKTPEEVLQRANVLIVAVPADKALGVSETLKPHLKAGDLYIDVSAASPKVKKAIWETIEETGAALVDAAMVGALLVDKHKVPILASGSGTDRFIELMYPFGMNITKVSEIPGDASAIKLIRSIFMKGFAALGIELLEAAHHFNVEELVISGIGDSLDGKSFEWSLNRMVTGTAIHAQRRIVELEGSIEMLQESDLNSVMSEAVKEKLKRVASHNLKEKFQGVIPGSWLEVIEAMKH</sequence>
<feature type="domain" description="Phosphogluconate dehydrogenase NAD-binding putative C-terminal" evidence="2">
    <location>
        <begin position="193"/>
        <end position="264"/>
    </location>
</feature>
<dbReference type="SUPFAM" id="SSF48179">
    <property type="entry name" value="6-phosphogluconate dehydrogenase C-terminal domain-like"/>
    <property type="match status" value="1"/>
</dbReference>
<dbReference type="InterPro" id="IPR006115">
    <property type="entry name" value="6PGDH_NADP-bd"/>
</dbReference>
<dbReference type="Gene3D" id="1.10.1040.10">
    <property type="entry name" value="N-(1-d-carboxylethyl)-l-norvaline Dehydrogenase, domain 2"/>
    <property type="match status" value="1"/>
</dbReference>
<keyword evidence="4" id="KW-1185">Reference proteome</keyword>
<dbReference type="AlphaFoldDB" id="A0A4Q9DT31"/>
<dbReference type="InterPro" id="IPR013328">
    <property type="entry name" value="6PGD_dom2"/>
</dbReference>
<reference evidence="3 4" key="1">
    <citation type="submission" date="2019-02" db="EMBL/GenBank/DDBJ databases">
        <title>Paenibacillus sp. nov., isolated from surface-sterilized tissue of Thalictrum simplex L.</title>
        <authorList>
            <person name="Tuo L."/>
        </authorList>
    </citation>
    <scope>NUCLEOTIDE SEQUENCE [LARGE SCALE GENOMIC DNA]</scope>
    <source>
        <strain evidence="3 4">N2SHLJ1</strain>
    </source>
</reference>
<evidence type="ECO:0000259" key="2">
    <source>
        <dbReference type="Pfam" id="PF09130"/>
    </source>
</evidence>
<dbReference type="Gene3D" id="3.40.50.720">
    <property type="entry name" value="NAD(P)-binding Rossmann-like Domain"/>
    <property type="match status" value="1"/>
</dbReference>